<organism evidence="1 2">
    <name type="scientific">Adlercreutzia equolifaciens subsp. celatus DSM 18785</name>
    <dbReference type="NCBI Taxonomy" id="1121021"/>
    <lineage>
        <taxon>Bacteria</taxon>
        <taxon>Bacillati</taxon>
        <taxon>Actinomycetota</taxon>
        <taxon>Coriobacteriia</taxon>
        <taxon>Eggerthellales</taxon>
        <taxon>Eggerthellaceae</taxon>
        <taxon>Adlercreutzia</taxon>
    </lineage>
</organism>
<feature type="non-terminal residue" evidence="1">
    <location>
        <position position="48"/>
    </location>
</feature>
<dbReference type="Proteomes" id="UP000278327">
    <property type="component" value="Unassembled WGS sequence"/>
</dbReference>
<evidence type="ECO:0000313" key="1">
    <source>
        <dbReference type="EMBL" id="RNL40190.1"/>
    </source>
</evidence>
<keyword evidence="2" id="KW-1185">Reference proteome</keyword>
<evidence type="ECO:0000313" key="2">
    <source>
        <dbReference type="Proteomes" id="UP000278327"/>
    </source>
</evidence>
<reference evidence="1 2" key="1">
    <citation type="journal article" date="2019" name="Microbiol. Resour. Announc.">
        <title>Draft Genome Sequences of Type Strains of Gordonibacter faecihominis, Paraeggerthella hongkongensis, Parvibacter caecicola,Slackia equolifaciens, Slackia faecicanis, and Slackia isoflavoniconvertens.</title>
        <authorList>
            <person name="Danylec N."/>
            <person name="Stoll D.A."/>
            <person name="Dotsch A."/>
            <person name="Huch M."/>
        </authorList>
    </citation>
    <scope>NUCLEOTIDE SEQUENCE [LARGE SCALE GENOMIC DNA]</scope>
    <source>
        <strain evidence="1 2">DSM 18785</strain>
    </source>
</reference>
<gene>
    <name evidence="1" type="ORF">DMP10_01130</name>
</gene>
<dbReference type="AlphaFoldDB" id="A0A3N0B022"/>
<sequence length="48" mass="5501">MNDNERNGLQEIIDKAISDIARTEGDSFELDKMNLAEFSRRTGLSRSR</sequence>
<accession>A0A3N0B022</accession>
<comment type="caution">
    <text evidence="1">The sequence shown here is derived from an EMBL/GenBank/DDBJ whole genome shotgun (WGS) entry which is preliminary data.</text>
</comment>
<name>A0A3N0B022_9ACTN</name>
<protein>
    <submittedName>
        <fullName evidence="1">IS21 family transposase</fullName>
    </submittedName>
</protein>
<proteinExistence type="predicted"/>
<dbReference type="EMBL" id="QICA01000001">
    <property type="protein sequence ID" value="RNL40190.1"/>
    <property type="molecule type" value="Genomic_DNA"/>
</dbReference>